<dbReference type="Gene3D" id="3.40.30.10">
    <property type="entry name" value="Glutaredoxin"/>
    <property type="match status" value="1"/>
</dbReference>
<dbReference type="InterPro" id="IPR024705">
    <property type="entry name" value="Ssp411"/>
</dbReference>
<keyword evidence="2" id="KW-0808">Transferase</keyword>
<protein>
    <submittedName>
        <fullName evidence="2">Thymidylate kinase (EC)</fullName>
        <ecNumber evidence="2">2.7.4.9</ecNumber>
    </submittedName>
</protein>
<dbReference type="Pfam" id="PF03190">
    <property type="entry name" value="Thioredox_DsbH"/>
    <property type="match status" value="1"/>
</dbReference>
<proteinExistence type="predicted"/>
<dbReference type="SUPFAM" id="SSF48208">
    <property type="entry name" value="Six-hairpin glycosidases"/>
    <property type="match status" value="1"/>
</dbReference>
<dbReference type="PIRSF" id="PIRSF006402">
    <property type="entry name" value="UCP006402_thioredoxin"/>
    <property type="match status" value="1"/>
</dbReference>
<gene>
    <name evidence="2" type="ORF">HELGO_WM4745</name>
</gene>
<dbReference type="InterPro" id="IPR008928">
    <property type="entry name" value="6-hairpin_glycosidase_sf"/>
</dbReference>
<dbReference type="EC" id="2.7.4.9" evidence="2"/>
<sequence length="545" mass="63323">MSSVLKKEQINWFSYSEETLQQAKNENKSIFLFISSTASQWSKKMQRDSFNSQIIIELLNERFIPIFVNKDERPDIERYYHKVYSLMNRETTGSPLSLFLTANLEPFYAGSYIPSENIDDQLSLESLLRIISKKYITDYDTLSQKGQEVLSHVNVQEQSIQATKLHINITQTIKTHVNNLLDSDFGGFSKAPKFPNTSTLHLLFDLYELKKESEILNAITLTLDNMIKGGFYDLENGGFYHYAKDSAWKEPYQVKTSYDNAQLIELYLRAYTLTQNENYKRVAFQSIDFMLNERQNTKLFSLKNEEIITSWNALMVKSLFTAANIDINYQINALETLDAILSELYVSGTLYHTKKLNDKASIKAFLEDYANLGETLIVAYQHTLDESFLIMATQFANLMIEQYYEQARWVYSTADFKLKENIHDLNIPSSLSSSLSLLLSISSLVDNNYKKFVFKTLELHSFSLMRQPLSSPKLTQMVLRYLKDDIIIKGNENRLKQYINQREKLSYPYVYFKVVNEEGLSIDNSHSTLEKKQTFEAVEDYLKNL</sequence>
<organism evidence="2">
    <name type="scientific">uncultured Sulfurovum sp</name>
    <dbReference type="NCBI Taxonomy" id="269237"/>
    <lineage>
        <taxon>Bacteria</taxon>
        <taxon>Pseudomonadati</taxon>
        <taxon>Campylobacterota</taxon>
        <taxon>Epsilonproteobacteria</taxon>
        <taxon>Campylobacterales</taxon>
        <taxon>Sulfurovaceae</taxon>
        <taxon>Sulfurovum</taxon>
        <taxon>environmental samples</taxon>
    </lineage>
</organism>
<accession>A0A6S6TQ03</accession>
<dbReference type="EMBL" id="CACVAU010000050">
    <property type="protein sequence ID" value="CAA6817106.1"/>
    <property type="molecule type" value="Genomic_DNA"/>
</dbReference>
<dbReference type="GO" id="GO:0005975">
    <property type="term" value="P:carbohydrate metabolic process"/>
    <property type="evidence" value="ECO:0007669"/>
    <property type="project" value="InterPro"/>
</dbReference>
<dbReference type="AlphaFoldDB" id="A0A6S6TQ03"/>
<evidence type="ECO:0000313" key="2">
    <source>
        <dbReference type="EMBL" id="CAA6817106.1"/>
    </source>
</evidence>
<keyword evidence="2" id="KW-0418">Kinase</keyword>
<dbReference type="PANTHER" id="PTHR42899">
    <property type="entry name" value="SPERMATOGENESIS-ASSOCIATED PROTEIN 20"/>
    <property type="match status" value="1"/>
</dbReference>
<name>A0A6S6TQ03_9BACT</name>
<reference evidence="2" key="1">
    <citation type="submission" date="2020-01" db="EMBL/GenBank/DDBJ databases">
        <authorList>
            <person name="Meier V. D."/>
            <person name="Meier V D."/>
        </authorList>
    </citation>
    <scope>NUCLEOTIDE SEQUENCE</scope>
    <source>
        <strain evidence="2">HLG_WM_MAG_05</strain>
    </source>
</reference>
<evidence type="ECO:0000259" key="1">
    <source>
        <dbReference type="Pfam" id="PF03190"/>
    </source>
</evidence>
<dbReference type="InterPro" id="IPR036249">
    <property type="entry name" value="Thioredoxin-like_sf"/>
</dbReference>
<dbReference type="SUPFAM" id="SSF52833">
    <property type="entry name" value="Thioredoxin-like"/>
    <property type="match status" value="1"/>
</dbReference>
<dbReference type="GO" id="GO:0004798">
    <property type="term" value="F:dTMP kinase activity"/>
    <property type="evidence" value="ECO:0007669"/>
    <property type="project" value="UniProtKB-EC"/>
</dbReference>
<dbReference type="InterPro" id="IPR004879">
    <property type="entry name" value="Ssp411-like_TRX"/>
</dbReference>
<feature type="domain" description="Spermatogenesis-associated protein 20-like TRX" evidence="1">
    <location>
        <begin position="7"/>
        <end position="153"/>
    </location>
</feature>
<dbReference type="PANTHER" id="PTHR42899:SF1">
    <property type="entry name" value="SPERMATOGENESIS-ASSOCIATED PROTEIN 20"/>
    <property type="match status" value="1"/>
</dbReference>